<evidence type="ECO:0000313" key="2">
    <source>
        <dbReference type="Proteomes" id="UP001374803"/>
    </source>
</evidence>
<dbReference type="SUPFAM" id="SSF158446">
    <property type="entry name" value="IVS-encoded protein-like"/>
    <property type="match status" value="1"/>
</dbReference>
<dbReference type="InterPro" id="IPR012657">
    <property type="entry name" value="23S_rRNA-intervening_sequence"/>
</dbReference>
<proteinExistence type="predicted"/>
<name>A0ABZ2KUT2_9BACT</name>
<dbReference type="PANTHER" id="PTHR38471">
    <property type="entry name" value="FOUR HELIX BUNDLE PROTEIN"/>
    <property type="match status" value="1"/>
</dbReference>
<dbReference type="CDD" id="cd16377">
    <property type="entry name" value="23S_rRNA_IVP_like"/>
    <property type="match status" value="1"/>
</dbReference>
<keyword evidence="2" id="KW-1185">Reference proteome</keyword>
<dbReference type="InterPro" id="IPR036583">
    <property type="entry name" value="23S_rRNA_IVS_sf"/>
</dbReference>
<accession>A0ABZ2KUT2</accession>
<sequence length="120" mass="13418">MLNSFKDLLVWQKSFDLAVAVYHATRSFPADERFGITAELRKTARSIAYNIAEGYKRPTKADYLRFLGIAAGSGGELETQLLLASRLAYLTSDQSGELLDRCYEVERMLGALVRSLNPKP</sequence>
<reference evidence="1" key="1">
    <citation type="submission" date="2021-12" db="EMBL/GenBank/DDBJ databases">
        <title>Discovery of the Pendulisporaceae a myxobacterial family with distinct sporulation behavior and unique specialized metabolism.</title>
        <authorList>
            <person name="Garcia R."/>
            <person name="Popoff A."/>
            <person name="Bader C.D."/>
            <person name="Loehr J."/>
            <person name="Walesch S."/>
            <person name="Walt C."/>
            <person name="Boldt J."/>
            <person name="Bunk B."/>
            <person name="Haeckl F.J.F.P.J."/>
            <person name="Gunesch A.P."/>
            <person name="Birkelbach J."/>
            <person name="Nuebel U."/>
            <person name="Pietschmann T."/>
            <person name="Bach T."/>
            <person name="Mueller R."/>
        </authorList>
    </citation>
    <scope>NUCLEOTIDE SEQUENCE</scope>
    <source>
        <strain evidence="1">MSr11367</strain>
    </source>
</reference>
<protein>
    <submittedName>
        <fullName evidence="1">Four helix bundle protein</fullName>
    </submittedName>
</protein>
<dbReference type="Proteomes" id="UP001374803">
    <property type="component" value="Chromosome"/>
</dbReference>
<organism evidence="1 2">
    <name type="scientific">Pendulispora rubella</name>
    <dbReference type="NCBI Taxonomy" id="2741070"/>
    <lineage>
        <taxon>Bacteria</taxon>
        <taxon>Pseudomonadati</taxon>
        <taxon>Myxococcota</taxon>
        <taxon>Myxococcia</taxon>
        <taxon>Myxococcales</taxon>
        <taxon>Sorangiineae</taxon>
        <taxon>Pendulisporaceae</taxon>
        <taxon>Pendulispora</taxon>
    </lineage>
</organism>
<dbReference type="NCBIfam" id="TIGR02436">
    <property type="entry name" value="four helix bundle protein"/>
    <property type="match status" value="1"/>
</dbReference>
<dbReference type="Pfam" id="PF05635">
    <property type="entry name" value="23S_rRNA_IVP"/>
    <property type="match status" value="1"/>
</dbReference>
<dbReference type="PANTHER" id="PTHR38471:SF2">
    <property type="entry name" value="FOUR HELIX BUNDLE PROTEIN"/>
    <property type="match status" value="1"/>
</dbReference>
<evidence type="ECO:0000313" key="1">
    <source>
        <dbReference type="EMBL" id="WXB02437.1"/>
    </source>
</evidence>
<dbReference type="EMBL" id="CP089983">
    <property type="protein sequence ID" value="WXB02437.1"/>
    <property type="molecule type" value="Genomic_DNA"/>
</dbReference>
<dbReference type="RefSeq" id="WP_394832065.1">
    <property type="nucleotide sequence ID" value="NZ_CP089929.1"/>
</dbReference>
<gene>
    <name evidence="1" type="ORF">LVJ94_36665</name>
</gene>
<dbReference type="Gene3D" id="1.20.1440.60">
    <property type="entry name" value="23S rRNA-intervening sequence"/>
    <property type="match status" value="1"/>
</dbReference>